<keyword evidence="3" id="KW-0443">Lipid metabolism</keyword>
<feature type="domain" description="Glycosyl hydrolase family 59 C-terminal lectin" evidence="7">
    <location>
        <begin position="656"/>
        <end position="727"/>
    </location>
</feature>
<dbReference type="InterPro" id="IPR013785">
    <property type="entry name" value="Aldolase_TIM"/>
</dbReference>
<organism evidence="8 9">
    <name type="scientific">Candidatus Alistipes intestinigallinarum</name>
    <dbReference type="NCBI Taxonomy" id="2838440"/>
    <lineage>
        <taxon>Bacteria</taxon>
        <taxon>Pseudomonadati</taxon>
        <taxon>Bacteroidota</taxon>
        <taxon>Bacteroidia</taxon>
        <taxon>Bacteroidales</taxon>
        <taxon>Rikenellaceae</taxon>
        <taxon>Alistipes</taxon>
    </lineage>
</organism>
<reference evidence="8" key="2">
    <citation type="submission" date="2021-04" db="EMBL/GenBank/DDBJ databases">
        <authorList>
            <person name="Gilroy R."/>
        </authorList>
    </citation>
    <scope>NUCLEOTIDE SEQUENCE</scope>
    <source>
        <strain evidence="8">5134</strain>
    </source>
</reference>
<accession>A0A9D2CA12</accession>
<evidence type="ECO:0000313" key="9">
    <source>
        <dbReference type="Proteomes" id="UP000886844"/>
    </source>
</evidence>
<dbReference type="AlphaFoldDB" id="A0A9D2CA12"/>
<dbReference type="PANTHER" id="PTHR15172:SF1">
    <property type="entry name" value="GALACTOCEREBROSIDASE"/>
    <property type="match status" value="1"/>
</dbReference>
<feature type="domain" description="Glycosyl hydrolase family 59 catalytic" evidence="6">
    <location>
        <begin position="53"/>
        <end position="344"/>
    </location>
</feature>
<proteinExistence type="inferred from homology"/>
<keyword evidence="3" id="KW-0746">Sphingolipid metabolism</keyword>
<comment type="similarity">
    <text evidence="1">Belongs to the glycosyl hydrolase 59 family.</text>
</comment>
<evidence type="ECO:0000256" key="3">
    <source>
        <dbReference type="ARBA" id="ARBA00022919"/>
    </source>
</evidence>
<dbReference type="GO" id="GO:0005764">
    <property type="term" value="C:lysosome"/>
    <property type="evidence" value="ECO:0007669"/>
    <property type="project" value="TreeGrafter"/>
</dbReference>
<gene>
    <name evidence="8" type="ORF">H9828_00260</name>
</gene>
<dbReference type="InterPro" id="IPR049161">
    <property type="entry name" value="GH59_cat"/>
</dbReference>
<dbReference type="EMBL" id="DXDA01000002">
    <property type="protein sequence ID" value="HIY67831.1"/>
    <property type="molecule type" value="Genomic_DNA"/>
</dbReference>
<dbReference type="Gene3D" id="2.60.120.560">
    <property type="entry name" value="Exo-inulinase, domain 1"/>
    <property type="match status" value="2"/>
</dbReference>
<evidence type="ECO:0000256" key="4">
    <source>
        <dbReference type="ARBA" id="ARBA00022963"/>
    </source>
</evidence>
<dbReference type="GO" id="GO:0006683">
    <property type="term" value="P:galactosylceramide catabolic process"/>
    <property type="evidence" value="ECO:0007669"/>
    <property type="project" value="InterPro"/>
</dbReference>
<evidence type="ECO:0000256" key="2">
    <source>
        <dbReference type="ARBA" id="ARBA00012657"/>
    </source>
</evidence>
<feature type="domain" description="Glycosyl hydrolase family 59 C-terminal lectin" evidence="7">
    <location>
        <begin position="485"/>
        <end position="580"/>
    </location>
</feature>
<dbReference type="Gene3D" id="3.20.20.80">
    <property type="entry name" value="Glycosidases"/>
    <property type="match status" value="1"/>
</dbReference>
<dbReference type="PRINTS" id="PR00850">
    <property type="entry name" value="GLHYDRLASE59"/>
</dbReference>
<dbReference type="GO" id="GO:0004336">
    <property type="term" value="F:galactosylceramidase activity"/>
    <property type="evidence" value="ECO:0007669"/>
    <property type="project" value="UniProtKB-EC"/>
</dbReference>
<name>A0A9D2CA12_9BACT</name>
<dbReference type="Gene3D" id="3.20.20.70">
    <property type="entry name" value="Aldolase class I"/>
    <property type="match status" value="1"/>
</dbReference>
<dbReference type="GO" id="GO:0016020">
    <property type="term" value="C:membrane"/>
    <property type="evidence" value="ECO:0007669"/>
    <property type="project" value="GOC"/>
</dbReference>
<sequence length="727" mass="81889">MLDRLLDKIRSQRAVRFVFRGLFVAMTFLFVNPAWADTPALLLVNRNNPGRTYEGIGALSAGASTRLLPDYPEPYRSQILDYLFKPRYGASLNHLKVEIGGDVNSTCGTEPSHRRTRDERPDFTRGYEWWLMREAKRRNPDIALDVLQWGAPGWIGAGRFYSQDNADFVAEFIRGADSVHGLKIDYAGIWNETPYDPEYIKTLAATFRREGLATKIVAADEVCAWTVADRMREDAALMDAVDVIGTHYPPAGSTKNALMTGKPLWASEEGATMPDHWEAAKHLIRRFNRGYTEGKIVRQVVWSVVGAYYDLLPVPESGLLNARTPWSGAYELKPALWAVAHYTQFVEPGWIYCESASRYDERNGISYVTLYDPAGADFSVIVETVDAGEPQRLELEIGKGLSAGELYVWRTDRTASFERIATLHPAAGRVSFEAQPGSIYTLTTTTGQRKGDESLAPAATKPFPFPYRDNFDACPPGRQPRYLCDQSGVFETVARPGRGRVLVQAVPQRGIEWLYHVNPDPHTLVGDRTWRDYAVRVDVLLPDSAASTLVMGRVGSMYQHTRTLPNGYWLRVHADGRWALGKTEPPLLNGHLDFRKEWPELYARFTDRDQCLRLSYADLQGLPADRKEALRKVFDRMAAESDPDHLFLEALIFGMYDLRRDGTLACGQTAVRPGRWFTLELRFSGDRIEARIDGRRLVRLRDASFTAGMAGIGCSYDPVCFDNLTIE</sequence>
<dbReference type="Pfam" id="PF02057">
    <property type="entry name" value="Glyco_hydro_59"/>
    <property type="match status" value="1"/>
</dbReference>
<reference evidence="8" key="1">
    <citation type="journal article" date="2021" name="PeerJ">
        <title>Extensive microbial diversity within the chicken gut microbiome revealed by metagenomics and culture.</title>
        <authorList>
            <person name="Gilroy R."/>
            <person name="Ravi A."/>
            <person name="Getino M."/>
            <person name="Pursley I."/>
            <person name="Horton D.L."/>
            <person name="Alikhan N.F."/>
            <person name="Baker D."/>
            <person name="Gharbi K."/>
            <person name="Hall N."/>
            <person name="Watson M."/>
            <person name="Adriaenssens E.M."/>
            <person name="Foster-Nyarko E."/>
            <person name="Jarju S."/>
            <person name="Secka A."/>
            <person name="Antonio M."/>
            <person name="Oren A."/>
            <person name="Chaudhuri R.R."/>
            <person name="La Ragione R."/>
            <person name="Hildebrand F."/>
            <person name="Pallen M.J."/>
        </authorList>
    </citation>
    <scope>NUCLEOTIDE SEQUENCE</scope>
    <source>
        <strain evidence="8">5134</strain>
    </source>
</reference>
<dbReference type="PANTHER" id="PTHR15172">
    <property type="entry name" value="GALACTOCEREBROSIDASE"/>
    <property type="match status" value="1"/>
</dbReference>
<dbReference type="EC" id="3.2.1.46" evidence="2"/>
<dbReference type="InterPro" id="IPR001286">
    <property type="entry name" value="Glyco_hydro_59"/>
</dbReference>
<evidence type="ECO:0000256" key="5">
    <source>
        <dbReference type="ARBA" id="ARBA00033098"/>
    </source>
</evidence>
<dbReference type="InterPro" id="IPR049162">
    <property type="entry name" value="GH59_C"/>
</dbReference>
<dbReference type="InterPro" id="IPR017853">
    <property type="entry name" value="GH"/>
</dbReference>
<evidence type="ECO:0000259" key="7">
    <source>
        <dbReference type="Pfam" id="PF21708"/>
    </source>
</evidence>
<evidence type="ECO:0000259" key="6">
    <source>
        <dbReference type="Pfam" id="PF02057"/>
    </source>
</evidence>
<comment type="caution">
    <text evidence="8">The sequence shown here is derived from an EMBL/GenBank/DDBJ whole genome shotgun (WGS) entry which is preliminary data.</text>
</comment>
<protein>
    <recommendedName>
        <fullName evidence="2">galactosylceramidase</fullName>
        <ecNumber evidence="2">3.2.1.46</ecNumber>
    </recommendedName>
    <alternativeName>
        <fullName evidence="5">Galactosylceramidase</fullName>
    </alternativeName>
</protein>
<evidence type="ECO:0000313" key="8">
    <source>
        <dbReference type="EMBL" id="HIY67831.1"/>
    </source>
</evidence>
<evidence type="ECO:0000256" key="1">
    <source>
        <dbReference type="ARBA" id="ARBA00005637"/>
    </source>
</evidence>
<dbReference type="Proteomes" id="UP000886844">
    <property type="component" value="Unassembled WGS sequence"/>
</dbReference>
<dbReference type="SUPFAM" id="SSF51445">
    <property type="entry name" value="(Trans)glycosidases"/>
    <property type="match status" value="1"/>
</dbReference>
<dbReference type="Pfam" id="PF21708">
    <property type="entry name" value="Glyco_hydro_59_C"/>
    <property type="match status" value="2"/>
</dbReference>
<keyword evidence="4" id="KW-0442">Lipid degradation</keyword>